<protein>
    <submittedName>
        <fullName evidence="2">Putative n-methyl-d-aspartate receptor glutamate-binding subunit</fullName>
    </submittedName>
</protein>
<feature type="transmembrane region" description="Helical" evidence="1">
    <location>
        <begin position="22"/>
        <end position="43"/>
    </location>
</feature>
<keyword evidence="1" id="KW-1133">Transmembrane helix</keyword>
<keyword evidence="2" id="KW-0675">Receptor</keyword>
<accession>A0A224Y5A0</accession>
<proteinExistence type="predicted"/>
<evidence type="ECO:0000256" key="1">
    <source>
        <dbReference type="SAM" id="Phobius"/>
    </source>
</evidence>
<organism evidence="2">
    <name type="scientific">Panstrongylus lignarius</name>
    <dbReference type="NCBI Taxonomy" id="156445"/>
    <lineage>
        <taxon>Eukaryota</taxon>
        <taxon>Metazoa</taxon>
        <taxon>Ecdysozoa</taxon>
        <taxon>Arthropoda</taxon>
        <taxon>Hexapoda</taxon>
        <taxon>Insecta</taxon>
        <taxon>Pterygota</taxon>
        <taxon>Neoptera</taxon>
        <taxon>Paraneoptera</taxon>
        <taxon>Hemiptera</taxon>
        <taxon>Heteroptera</taxon>
        <taxon>Panheteroptera</taxon>
        <taxon>Cimicomorpha</taxon>
        <taxon>Reduviidae</taxon>
        <taxon>Triatominae</taxon>
        <taxon>Panstrongylus</taxon>
    </lineage>
</organism>
<dbReference type="AlphaFoldDB" id="A0A224Y5A0"/>
<sequence length="78" mass="8687">MLVCLVTMACCGDVRRKAPMNFIFLGLFTLAESFLLGCAVATFRAQEILLLSSIITIITFSFNDNQHDDLDGRRNKVS</sequence>
<evidence type="ECO:0000313" key="2">
    <source>
        <dbReference type="EMBL" id="JAW15669.1"/>
    </source>
</evidence>
<keyword evidence="1" id="KW-0812">Transmembrane</keyword>
<keyword evidence="1" id="KW-0472">Membrane</keyword>
<reference evidence="2" key="1">
    <citation type="journal article" date="2018" name="PLoS Negl. Trop. Dis.">
        <title>An insight into the salivary gland and fat body transcriptome of Panstrongylus lignarius (Hemiptera: Heteroptera), the main vector of Chagas disease in Peru.</title>
        <authorList>
            <person name="Nevoa J.C."/>
            <person name="Mendes M.T."/>
            <person name="da Silva M.V."/>
            <person name="Soares S.C."/>
            <person name="Oliveira C.J.F."/>
            <person name="Ribeiro J.M.C."/>
        </authorList>
    </citation>
    <scope>NUCLEOTIDE SEQUENCE</scope>
</reference>
<name>A0A224Y5A0_9HEMI</name>
<dbReference type="EMBL" id="GFTR01000757">
    <property type="protein sequence ID" value="JAW15669.1"/>
    <property type="molecule type" value="Transcribed_RNA"/>
</dbReference>